<evidence type="ECO:0000313" key="2">
    <source>
        <dbReference type="EMBL" id="MDR9778856.1"/>
    </source>
</evidence>
<keyword evidence="1" id="KW-0472">Membrane</keyword>
<feature type="transmembrane region" description="Helical" evidence="1">
    <location>
        <begin position="12"/>
        <end position="30"/>
    </location>
</feature>
<keyword evidence="1" id="KW-1133">Transmembrane helix</keyword>
<dbReference type="AlphaFoldDB" id="A0AAJ2H6V5"/>
<feature type="transmembrane region" description="Helical" evidence="1">
    <location>
        <begin position="63"/>
        <end position="82"/>
    </location>
</feature>
<feature type="transmembrane region" description="Helical" evidence="1">
    <location>
        <begin position="88"/>
        <end position="106"/>
    </location>
</feature>
<proteinExistence type="predicted"/>
<feature type="non-terminal residue" evidence="2">
    <location>
        <position position="110"/>
    </location>
</feature>
<dbReference type="Proteomes" id="UP001268610">
    <property type="component" value="Unassembled WGS sequence"/>
</dbReference>
<accession>A0AAJ2H6V5</accession>
<keyword evidence="1" id="KW-0812">Transmembrane</keyword>
<name>A0AAJ2H6V5_9HYPH</name>
<evidence type="ECO:0000256" key="1">
    <source>
        <dbReference type="SAM" id="Phobius"/>
    </source>
</evidence>
<feature type="non-terminal residue" evidence="2">
    <location>
        <position position="1"/>
    </location>
</feature>
<sequence>WTAFSLKEWAWAVSLALVASGLGFGIYWQLNANQSGNQSATQSTNQSALASTVASSHATSSALPFWVAQIIGGLMIAMVQGFHGPVALWFYGVALLTGGAFLINLVREQL</sequence>
<reference evidence="2" key="1">
    <citation type="submission" date="2023-04" db="EMBL/GenBank/DDBJ databases">
        <title>Genomic characterization of faba bean (Vicia faba) microsymbionts in Mexican soils.</title>
        <authorList>
            <person name="Rivera Orduna F.N."/>
            <person name="Guevara-Luna J."/>
            <person name="Yan J."/>
            <person name="Arroyo-Herrera I."/>
            <person name="Li Y."/>
            <person name="Vasquez-Murrieta M.S."/>
            <person name="Wang E.T."/>
        </authorList>
    </citation>
    <scope>NUCLEOTIDE SEQUENCE</scope>
    <source>
        <strain evidence="2">CH26</strain>
    </source>
</reference>
<protein>
    <submittedName>
        <fullName evidence="2">Uncharacterized protein</fullName>
    </submittedName>
</protein>
<comment type="caution">
    <text evidence="2">The sequence shown here is derived from an EMBL/GenBank/DDBJ whole genome shotgun (WGS) entry which is preliminary data.</text>
</comment>
<organism evidence="2 3">
    <name type="scientific">Rhizobium hidalgonense</name>
    <dbReference type="NCBI Taxonomy" id="1538159"/>
    <lineage>
        <taxon>Bacteria</taxon>
        <taxon>Pseudomonadati</taxon>
        <taxon>Pseudomonadota</taxon>
        <taxon>Alphaproteobacteria</taxon>
        <taxon>Hyphomicrobiales</taxon>
        <taxon>Rhizobiaceae</taxon>
        <taxon>Rhizobium/Agrobacterium group</taxon>
        <taxon>Rhizobium</taxon>
    </lineage>
</organism>
<gene>
    <name evidence="2" type="ORF">RJJ65_40630</name>
</gene>
<dbReference type="EMBL" id="JAVLSF010001295">
    <property type="protein sequence ID" value="MDR9778856.1"/>
    <property type="molecule type" value="Genomic_DNA"/>
</dbReference>
<evidence type="ECO:0000313" key="3">
    <source>
        <dbReference type="Proteomes" id="UP001268610"/>
    </source>
</evidence>